<keyword evidence="3" id="KW-1185">Reference proteome</keyword>
<protein>
    <submittedName>
        <fullName evidence="2">Uncharacterized protein</fullName>
    </submittedName>
</protein>
<evidence type="ECO:0000256" key="1">
    <source>
        <dbReference type="SAM" id="SignalP"/>
    </source>
</evidence>
<keyword evidence="1" id="KW-0732">Signal</keyword>
<evidence type="ECO:0000313" key="2">
    <source>
        <dbReference type="EMBL" id="MEB3371354.1"/>
    </source>
</evidence>
<dbReference type="EMBL" id="JAWLNX010000027">
    <property type="protein sequence ID" value="MEB3371354.1"/>
    <property type="molecule type" value="Genomic_DNA"/>
</dbReference>
<dbReference type="RefSeq" id="WP_324268789.1">
    <property type="nucleotide sequence ID" value="NZ_JAWLNX010000027.1"/>
</dbReference>
<proteinExistence type="predicted"/>
<name>A0ABU6AIZ0_9PSEU</name>
<reference evidence="2 3" key="1">
    <citation type="submission" date="2023-10" db="EMBL/GenBank/DDBJ databases">
        <title>Saccharopolyspora sp. nov., isolated from mangrove soil.</title>
        <authorList>
            <person name="Lu Y."/>
            <person name="Liu W."/>
        </authorList>
    </citation>
    <scope>NUCLEOTIDE SEQUENCE [LARGE SCALE GENOMIC DNA]</scope>
    <source>
        <strain evidence="2 3">S2-29</strain>
    </source>
</reference>
<dbReference type="Proteomes" id="UP001327093">
    <property type="component" value="Unassembled WGS sequence"/>
</dbReference>
<gene>
    <name evidence="2" type="ORF">R4I43_28505</name>
</gene>
<organism evidence="2 3">
    <name type="scientific">Saccharopolyspora mangrovi</name>
    <dbReference type="NCBI Taxonomy" id="3082379"/>
    <lineage>
        <taxon>Bacteria</taxon>
        <taxon>Bacillati</taxon>
        <taxon>Actinomycetota</taxon>
        <taxon>Actinomycetes</taxon>
        <taxon>Pseudonocardiales</taxon>
        <taxon>Pseudonocardiaceae</taxon>
        <taxon>Saccharopolyspora</taxon>
    </lineage>
</organism>
<accession>A0ABU6AIZ0</accession>
<comment type="caution">
    <text evidence="2">The sequence shown here is derived from an EMBL/GenBank/DDBJ whole genome shotgun (WGS) entry which is preliminary data.</text>
</comment>
<feature type="chain" id="PRO_5046747659" evidence="1">
    <location>
        <begin position="24"/>
        <end position="215"/>
    </location>
</feature>
<evidence type="ECO:0000313" key="3">
    <source>
        <dbReference type="Proteomes" id="UP001327093"/>
    </source>
</evidence>
<sequence>MITKKTWFASVAALGCGSCVAVAMLNGFVPGLRDIADPLGRPSQLSSEVIHSASELDRLTSELVPAHEDLGQRMQVLNVLAGNLDGLVGKTGELVPAAGGVNAETAAVGDIARPLPSMIDKVTGRARQAAPQVAELGTAVGSVTTQLENIGSGLTTIQGDLQALGPRAKMISGTLGKIESESARLRPVAPVLSLLRPVTSSDNGSLLPGLLNIGR</sequence>
<feature type="signal peptide" evidence="1">
    <location>
        <begin position="1"/>
        <end position="23"/>
    </location>
</feature>
<dbReference type="PROSITE" id="PS51257">
    <property type="entry name" value="PROKAR_LIPOPROTEIN"/>
    <property type="match status" value="1"/>
</dbReference>